<evidence type="ECO:0000313" key="8">
    <source>
        <dbReference type="Proteomes" id="UP000267096"/>
    </source>
</evidence>
<evidence type="ECO:0000256" key="5">
    <source>
        <dbReference type="PROSITE-ProRule" id="PRU00302"/>
    </source>
</evidence>
<feature type="disulfide bond" evidence="5">
    <location>
        <begin position="149"/>
        <end position="192"/>
    </location>
</feature>
<feature type="disulfide bond" evidence="5">
    <location>
        <begin position="178"/>
        <end position="205"/>
    </location>
</feature>
<evidence type="ECO:0000256" key="2">
    <source>
        <dbReference type="ARBA" id="ARBA00022737"/>
    </source>
</evidence>
<feature type="domain" description="Sushi" evidence="6">
    <location>
        <begin position="17"/>
        <end position="76"/>
    </location>
</feature>
<evidence type="ECO:0000256" key="4">
    <source>
        <dbReference type="ARBA" id="ARBA00023180"/>
    </source>
</evidence>
<dbReference type="Gene3D" id="2.10.70.10">
    <property type="entry name" value="Complement Module, domain 1"/>
    <property type="match status" value="3"/>
</dbReference>
<dbReference type="SMART" id="SM00032">
    <property type="entry name" value="CCP"/>
    <property type="match status" value="3"/>
</dbReference>
<gene>
    <name evidence="7" type="ORF">ASIM_LOCUS13377</name>
</gene>
<dbReference type="InterPro" id="IPR035976">
    <property type="entry name" value="Sushi/SCR/CCP_sf"/>
</dbReference>
<dbReference type="InterPro" id="IPR050350">
    <property type="entry name" value="Compl-Cell_Adhes-Reg"/>
</dbReference>
<sequence>MSRINYTDGINGQTPSPGCPKISVQDGLVVYDIFSERHVGTHALILCSLGFSSKGATNIRCGSDSRWETTPGECVGPAKCPELTINNGIVYYDLLLPRVKGTSAFLKCDDDTVPTQPSFIVCGNNGEWNQQIGSCKSNNAVTGTPLVKCPLMNKVKNGYIFYGVLQQRQVNSKAHLICALGYIPSGALMATCHTGGYWSGPLGECKALISG</sequence>
<feature type="disulfide bond" evidence="5">
    <location>
        <begin position="108"/>
        <end position="135"/>
    </location>
</feature>
<dbReference type="CDD" id="cd00033">
    <property type="entry name" value="CCP"/>
    <property type="match status" value="3"/>
</dbReference>
<keyword evidence="8" id="KW-1185">Reference proteome</keyword>
<feature type="domain" description="Sushi" evidence="6">
    <location>
        <begin position="78"/>
        <end position="137"/>
    </location>
</feature>
<protein>
    <submittedName>
        <fullName evidence="9">Sushi, von Willebrand factor type A, EGF and pentraxin domain-containing protein 1</fullName>
    </submittedName>
</protein>
<name>A0A0M3JZK9_ANISI</name>
<evidence type="ECO:0000259" key="6">
    <source>
        <dbReference type="PROSITE" id="PS50923"/>
    </source>
</evidence>
<feature type="disulfide bond" evidence="5">
    <location>
        <begin position="47"/>
        <end position="74"/>
    </location>
</feature>
<evidence type="ECO:0000313" key="9">
    <source>
        <dbReference type="WBParaSite" id="ASIM_0001394901-mRNA-1"/>
    </source>
</evidence>
<reference evidence="7 8" key="2">
    <citation type="submission" date="2018-11" db="EMBL/GenBank/DDBJ databases">
        <authorList>
            <consortium name="Pathogen Informatics"/>
        </authorList>
    </citation>
    <scope>NUCLEOTIDE SEQUENCE [LARGE SCALE GENOMIC DNA]</scope>
</reference>
<dbReference type="PROSITE" id="PS50923">
    <property type="entry name" value="SUSHI"/>
    <property type="match status" value="3"/>
</dbReference>
<proteinExistence type="predicted"/>
<dbReference type="Pfam" id="PF00084">
    <property type="entry name" value="Sushi"/>
    <property type="match status" value="2"/>
</dbReference>
<keyword evidence="4" id="KW-0325">Glycoprotein</keyword>
<dbReference type="SUPFAM" id="SSF57535">
    <property type="entry name" value="Complement control module/SCR domain"/>
    <property type="match status" value="3"/>
</dbReference>
<keyword evidence="2" id="KW-0677">Repeat</keyword>
<accession>A0A0M3JZK9</accession>
<dbReference type="OrthoDB" id="406096at2759"/>
<evidence type="ECO:0000256" key="3">
    <source>
        <dbReference type="ARBA" id="ARBA00023157"/>
    </source>
</evidence>
<evidence type="ECO:0000313" key="7">
    <source>
        <dbReference type="EMBL" id="VDK49562.1"/>
    </source>
</evidence>
<dbReference type="PANTHER" id="PTHR19325">
    <property type="entry name" value="COMPLEMENT COMPONENT-RELATED SUSHI DOMAIN-CONTAINING"/>
    <property type="match status" value="1"/>
</dbReference>
<dbReference type="AlphaFoldDB" id="A0A0M3JZK9"/>
<dbReference type="InterPro" id="IPR000436">
    <property type="entry name" value="Sushi_SCR_CCP_dom"/>
</dbReference>
<dbReference type="PANTHER" id="PTHR19325:SF575">
    <property type="entry name" value="LOCOMOTION-RELATED PROTEIN HIKARU GENKI"/>
    <property type="match status" value="1"/>
</dbReference>
<organism evidence="9">
    <name type="scientific">Anisakis simplex</name>
    <name type="common">Herring worm</name>
    <dbReference type="NCBI Taxonomy" id="6269"/>
    <lineage>
        <taxon>Eukaryota</taxon>
        <taxon>Metazoa</taxon>
        <taxon>Ecdysozoa</taxon>
        <taxon>Nematoda</taxon>
        <taxon>Chromadorea</taxon>
        <taxon>Rhabditida</taxon>
        <taxon>Spirurina</taxon>
        <taxon>Ascaridomorpha</taxon>
        <taxon>Ascaridoidea</taxon>
        <taxon>Anisakidae</taxon>
        <taxon>Anisakis</taxon>
        <taxon>Anisakis simplex complex</taxon>
    </lineage>
</organism>
<feature type="domain" description="Sushi" evidence="6">
    <location>
        <begin position="147"/>
        <end position="207"/>
    </location>
</feature>
<keyword evidence="1 5" id="KW-0768">Sushi</keyword>
<comment type="caution">
    <text evidence="5">Lacks conserved residue(s) required for the propagation of feature annotation.</text>
</comment>
<evidence type="ECO:0000256" key="1">
    <source>
        <dbReference type="ARBA" id="ARBA00022659"/>
    </source>
</evidence>
<keyword evidence="3 5" id="KW-1015">Disulfide bond</keyword>
<dbReference type="Proteomes" id="UP000267096">
    <property type="component" value="Unassembled WGS sequence"/>
</dbReference>
<reference evidence="9" key="1">
    <citation type="submission" date="2017-02" db="UniProtKB">
        <authorList>
            <consortium name="WormBaseParasite"/>
        </authorList>
    </citation>
    <scope>IDENTIFICATION</scope>
</reference>
<dbReference type="WBParaSite" id="ASIM_0001394901-mRNA-1">
    <property type="protein sequence ID" value="ASIM_0001394901-mRNA-1"/>
    <property type="gene ID" value="ASIM_0001394901"/>
</dbReference>
<dbReference type="EMBL" id="UYRR01031376">
    <property type="protein sequence ID" value="VDK49562.1"/>
    <property type="molecule type" value="Genomic_DNA"/>
</dbReference>